<dbReference type="Proteomes" id="UP001274830">
    <property type="component" value="Unassembled WGS sequence"/>
</dbReference>
<evidence type="ECO:0000256" key="11">
    <source>
        <dbReference type="ARBA" id="ARBA00023065"/>
    </source>
</evidence>
<evidence type="ECO:0000256" key="9">
    <source>
        <dbReference type="ARBA" id="ARBA00022837"/>
    </source>
</evidence>
<comment type="similarity">
    <text evidence="2">Belongs to the SARAF family.</text>
</comment>
<keyword evidence="18" id="KW-1185">Reference proteome</keyword>
<sequence>MHTSQLLLALATTLRSTTYAKATRSNSVSLSSVKSLTLRDGALTSARRVEPIPQLTCIGGNAKGLYNVDVMRCENAGYEYDAAEVQWTCKASLPPEFKLGSTDVICEGYDSPDDPHVLKGSCGVEYRLVLTAVGEENYGSRADQYAYSGGAGGSGVQSAADRLFTALFWLVFIGVLCLIIYRIFIVPPGQGPPGGNRRVSWNGGGGGGGGGPDDRPDDHPPPPYTPRNPKSASDHAANNYQSQSGQQSDGTWRPGFWTGAATAAAAGYAANAFSNRSNNNTRPTRNRVYSYDDQPAAGPSNRFGRTQDPSPPRRSNNGGGGSSWFGGGGGGASSSRPNSGYTSSNSFSSPPSSSRHESTGFGGTSRR</sequence>
<keyword evidence="9" id="KW-0106">Calcium</keyword>
<accession>A0AAE0WKS6</accession>
<keyword evidence="12 15" id="KW-0472">Membrane</keyword>
<dbReference type="PANTHER" id="PTHR15929:SF0">
    <property type="entry name" value="STORE-OPERATED CALCIUM ENTRY-ASSOCIATED REGULATORY FACTOR"/>
    <property type="match status" value="1"/>
</dbReference>
<feature type="signal peptide" evidence="16">
    <location>
        <begin position="1"/>
        <end position="22"/>
    </location>
</feature>
<name>A0AAE0WKS6_9PEZI</name>
<evidence type="ECO:0000256" key="1">
    <source>
        <dbReference type="ARBA" id="ARBA00004115"/>
    </source>
</evidence>
<evidence type="ECO:0000256" key="10">
    <source>
        <dbReference type="ARBA" id="ARBA00022989"/>
    </source>
</evidence>
<evidence type="ECO:0000256" key="3">
    <source>
        <dbReference type="ARBA" id="ARBA00016584"/>
    </source>
</evidence>
<feature type="chain" id="PRO_5041898001" description="Store-operated calcium entry-associated regulatory factor" evidence="16">
    <location>
        <begin position="23"/>
        <end position="367"/>
    </location>
</feature>
<organism evidence="17 18">
    <name type="scientific">Recurvomyces mirabilis</name>
    <dbReference type="NCBI Taxonomy" id="574656"/>
    <lineage>
        <taxon>Eukaryota</taxon>
        <taxon>Fungi</taxon>
        <taxon>Dikarya</taxon>
        <taxon>Ascomycota</taxon>
        <taxon>Pezizomycotina</taxon>
        <taxon>Dothideomycetes</taxon>
        <taxon>Dothideomycetidae</taxon>
        <taxon>Mycosphaerellales</taxon>
        <taxon>Teratosphaeriaceae</taxon>
        <taxon>Recurvomyces</taxon>
    </lineage>
</organism>
<protein>
    <recommendedName>
        <fullName evidence="3">Store-operated calcium entry-associated regulatory factor</fullName>
    </recommendedName>
    <alternativeName>
        <fullName evidence="13">Transmembrane protein 66</fullName>
    </alternativeName>
</protein>
<evidence type="ECO:0000256" key="5">
    <source>
        <dbReference type="ARBA" id="ARBA00022568"/>
    </source>
</evidence>
<reference evidence="17" key="1">
    <citation type="submission" date="2023-07" db="EMBL/GenBank/DDBJ databases">
        <title>Black Yeasts Isolated from many extreme environments.</title>
        <authorList>
            <person name="Coleine C."/>
            <person name="Stajich J.E."/>
            <person name="Selbmann L."/>
        </authorList>
    </citation>
    <scope>NUCLEOTIDE SEQUENCE</scope>
    <source>
        <strain evidence="17">CCFEE 5485</strain>
    </source>
</reference>
<proteinExistence type="inferred from homology"/>
<feature type="compositionally biased region" description="Polar residues" evidence="14">
    <location>
        <begin position="228"/>
        <end position="250"/>
    </location>
</feature>
<keyword evidence="11" id="KW-0406">Ion transport</keyword>
<dbReference type="AlphaFoldDB" id="A0AAE0WKS6"/>
<feature type="region of interest" description="Disordered" evidence="14">
    <location>
        <begin position="192"/>
        <end position="256"/>
    </location>
</feature>
<gene>
    <name evidence="17" type="ORF">LTR78_006445</name>
</gene>
<keyword evidence="7 16" id="KW-0732">Signal</keyword>
<feature type="transmembrane region" description="Helical" evidence="15">
    <location>
        <begin position="163"/>
        <end position="184"/>
    </location>
</feature>
<dbReference type="PANTHER" id="PTHR15929">
    <property type="entry name" value="STORE-OPERATED CALCIUM ENTRY-ASSOCIATED REGULATORY FACTOR"/>
    <property type="match status" value="1"/>
</dbReference>
<evidence type="ECO:0000256" key="2">
    <source>
        <dbReference type="ARBA" id="ARBA00006833"/>
    </source>
</evidence>
<evidence type="ECO:0000256" key="14">
    <source>
        <dbReference type="SAM" id="MobiDB-lite"/>
    </source>
</evidence>
<dbReference type="Pfam" id="PF06682">
    <property type="entry name" value="SARAF"/>
    <property type="match status" value="1"/>
</dbReference>
<evidence type="ECO:0000256" key="8">
    <source>
        <dbReference type="ARBA" id="ARBA00022824"/>
    </source>
</evidence>
<dbReference type="InterPro" id="IPR009567">
    <property type="entry name" value="SARAF"/>
</dbReference>
<feature type="compositionally biased region" description="Gly residues" evidence="14">
    <location>
        <begin position="202"/>
        <end position="211"/>
    </location>
</feature>
<feature type="region of interest" description="Disordered" evidence="14">
    <location>
        <begin position="273"/>
        <end position="367"/>
    </location>
</feature>
<dbReference type="GO" id="GO:2001256">
    <property type="term" value="P:regulation of store-operated calcium entry"/>
    <property type="evidence" value="ECO:0007669"/>
    <property type="project" value="InterPro"/>
</dbReference>
<evidence type="ECO:0000256" key="15">
    <source>
        <dbReference type="SAM" id="Phobius"/>
    </source>
</evidence>
<feature type="compositionally biased region" description="Low complexity" evidence="14">
    <location>
        <begin position="333"/>
        <end position="353"/>
    </location>
</feature>
<evidence type="ECO:0000256" key="7">
    <source>
        <dbReference type="ARBA" id="ARBA00022729"/>
    </source>
</evidence>
<keyword evidence="8" id="KW-0256">Endoplasmic reticulum</keyword>
<evidence type="ECO:0000256" key="4">
    <source>
        <dbReference type="ARBA" id="ARBA00022448"/>
    </source>
</evidence>
<evidence type="ECO:0000256" key="6">
    <source>
        <dbReference type="ARBA" id="ARBA00022692"/>
    </source>
</evidence>
<keyword evidence="4" id="KW-0813">Transport</keyword>
<comment type="subcellular location">
    <subcellularLocation>
        <location evidence="1">Endoplasmic reticulum membrane</location>
        <topology evidence="1">Single-pass type I membrane protein</topology>
    </subcellularLocation>
</comment>
<evidence type="ECO:0000256" key="16">
    <source>
        <dbReference type="SAM" id="SignalP"/>
    </source>
</evidence>
<evidence type="ECO:0000256" key="12">
    <source>
        <dbReference type="ARBA" id="ARBA00023136"/>
    </source>
</evidence>
<evidence type="ECO:0000313" key="18">
    <source>
        <dbReference type="Proteomes" id="UP001274830"/>
    </source>
</evidence>
<keyword evidence="10 15" id="KW-1133">Transmembrane helix</keyword>
<keyword evidence="6 15" id="KW-0812">Transmembrane</keyword>
<evidence type="ECO:0000256" key="13">
    <source>
        <dbReference type="ARBA" id="ARBA00031116"/>
    </source>
</evidence>
<feature type="compositionally biased region" description="Gly residues" evidence="14">
    <location>
        <begin position="317"/>
        <end position="332"/>
    </location>
</feature>
<keyword evidence="5" id="KW-0109">Calcium transport</keyword>
<dbReference type="GO" id="GO:0006816">
    <property type="term" value="P:calcium ion transport"/>
    <property type="evidence" value="ECO:0007669"/>
    <property type="project" value="UniProtKB-KW"/>
</dbReference>
<feature type="compositionally biased region" description="Low complexity" evidence="14">
    <location>
        <begin position="273"/>
        <end position="287"/>
    </location>
</feature>
<dbReference type="EMBL" id="JAUTXT010000024">
    <property type="protein sequence ID" value="KAK3673541.1"/>
    <property type="molecule type" value="Genomic_DNA"/>
</dbReference>
<dbReference type="GO" id="GO:0005789">
    <property type="term" value="C:endoplasmic reticulum membrane"/>
    <property type="evidence" value="ECO:0007669"/>
    <property type="project" value="UniProtKB-SubCell"/>
</dbReference>
<comment type="caution">
    <text evidence="17">The sequence shown here is derived from an EMBL/GenBank/DDBJ whole genome shotgun (WGS) entry which is preliminary data.</text>
</comment>
<evidence type="ECO:0000313" key="17">
    <source>
        <dbReference type="EMBL" id="KAK3673541.1"/>
    </source>
</evidence>